<dbReference type="Gene3D" id="4.10.860.120">
    <property type="entry name" value="RNA polymerase II, clamp domain"/>
    <property type="match status" value="1"/>
</dbReference>
<dbReference type="Gene3D" id="1.10.8.430">
    <property type="entry name" value="Helical domain of apoptotic protease-activating factors"/>
    <property type="match status" value="1"/>
</dbReference>
<keyword evidence="4 16" id="KW-0240">DNA-directed RNA polymerase</keyword>
<dbReference type="GO" id="GO:0003677">
    <property type="term" value="F:DNA binding"/>
    <property type="evidence" value="ECO:0007669"/>
    <property type="project" value="InterPro"/>
</dbReference>
<feature type="domain" description="Phospholipid/glycerol acyltransferase" evidence="20">
    <location>
        <begin position="1233"/>
        <end position="1355"/>
    </location>
</feature>
<dbReference type="Gene3D" id="1.10.132.30">
    <property type="match status" value="1"/>
</dbReference>
<protein>
    <recommendedName>
        <fullName evidence="16">DNA-directed RNA polymerase subunit</fullName>
        <ecNumber evidence="16">2.7.7.6</ecNumber>
    </recommendedName>
</protein>
<dbReference type="CDD" id="cd01435">
    <property type="entry name" value="RNAP_I_RPA1_N"/>
    <property type="match status" value="1"/>
</dbReference>
<dbReference type="Pfam" id="PF16076">
    <property type="entry name" value="Acyltransf_C"/>
    <property type="match status" value="1"/>
</dbReference>
<dbReference type="InterPro" id="IPR007080">
    <property type="entry name" value="RNA_pol_Rpb1_1"/>
</dbReference>
<dbReference type="SUPFAM" id="SSF52058">
    <property type="entry name" value="L domain-like"/>
    <property type="match status" value="1"/>
</dbReference>
<dbReference type="InterPro" id="IPR036388">
    <property type="entry name" value="WH-like_DNA-bd_sf"/>
</dbReference>
<dbReference type="EMBL" id="WJXA01000003">
    <property type="protein sequence ID" value="KAF7148683.1"/>
    <property type="molecule type" value="Genomic_DNA"/>
</dbReference>
<accession>A0A834H919</accession>
<keyword evidence="7 16" id="KW-0548">Nucleotidyltransferase</keyword>
<feature type="coiled-coil region" evidence="17">
    <location>
        <begin position="30"/>
        <end position="57"/>
    </location>
</feature>
<dbReference type="InterPro" id="IPR007081">
    <property type="entry name" value="RNA_pol_Rpb1_5"/>
</dbReference>
<feature type="transmembrane region" description="Helical" evidence="19">
    <location>
        <begin position="1464"/>
        <end position="1490"/>
    </location>
</feature>
<dbReference type="InterPro" id="IPR057135">
    <property type="entry name" value="At4g27190-like_LRR"/>
</dbReference>
<dbReference type="UniPathway" id="UPA00557">
    <property type="reaction ID" value="UER00613"/>
</dbReference>
<evidence type="ECO:0000313" key="23">
    <source>
        <dbReference type="Proteomes" id="UP000626092"/>
    </source>
</evidence>
<feature type="transmembrane region" description="Helical" evidence="19">
    <location>
        <begin position="1152"/>
        <end position="1181"/>
    </location>
</feature>
<gene>
    <name evidence="22" type="ORF">RHSIM_Rhsim03G0012300</name>
</gene>
<feature type="compositionally biased region" description="Acidic residues" evidence="18">
    <location>
        <begin position="2804"/>
        <end position="2823"/>
    </location>
</feature>
<feature type="compositionally biased region" description="Basic and acidic residues" evidence="18">
    <location>
        <begin position="2824"/>
        <end position="2833"/>
    </location>
</feature>
<reference evidence="22" key="1">
    <citation type="submission" date="2019-11" db="EMBL/GenBank/DDBJ databases">
        <authorList>
            <person name="Liu Y."/>
            <person name="Hou J."/>
            <person name="Li T.-Q."/>
            <person name="Guan C.-H."/>
            <person name="Wu X."/>
            <person name="Wu H.-Z."/>
            <person name="Ling F."/>
            <person name="Zhang R."/>
            <person name="Shi X.-G."/>
            <person name="Ren J.-P."/>
            <person name="Chen E.-F."/>
            <person name="Sun J.-M."/>
        </authorList>
    </citation>
    <scope>NUCLEOTIDE SEQUENCE</scope>
    <source>
        <strain evidence="22">Adult_tree_wgs_1</strain>
        <tissue evidence="22">Leaves</tissue>
    </source>
</reference>
<dbReference type="GO" id="GO:0043531">
    <property type="term" value="F:ADP binding"/>
    <property type="evidence" value="ECO:0007669"/>
    <property type="project" value="InterPro"/>
</dbReference>
<dbReference type="GO" id="GO:0005736">
    <property type="term" value="C:RNA polymerase I complex"/>
    <property type="evidence" value="ECO:0007669"/>
    <property type="project" value="TreeGrafter"/>
</dbReference>
<dbReference type="InterPro" id="IPR042197">
    <property type="entry name" value="Apaf_helical"/>
</dbReference>
<dbReference type="Gene3D" id="1.10.10.10">
    <property type="entry name" value="Winged helix-like DNA-binding domain superfamily/Winged helix DNA-binding domain"/>
    <property type="match status" value="1"/>
</dbReference>
<dbReference type="GO" id="GO:0006351">
    <property type="term" value="P:DNA-templated transcription"/>
    <property type="evidence" value="ECO:0007669"/>
    <property type="project" value="InterPro"/>
</dbReference>
<keyword evidence="12" id="KW-0460">Magnesium</keyword>
<evidence type="ECO:0000256" key="11">
    <source>
        <dbReference type="ARBA" id="ARBA00022833"/>
    </source>
</evidence>
<dbReference type="Gene3D" id="3.80.10.10">
    <property type="entry name" value="Ribonuclease Inhibitor"/>
    <property type="match status" value="2"/>
</dbReference>
<dbReference type="GO" id="GO:0003899">
    <property type="term" value="F:DNA-directed RNA polymerase activity"/>
    <property type="evidence" value="ECO:0007669"/>
    <property type="project" value="UniProtKB-EC"/>
</dbReference>
<dbReference type="InterPro" id="IPR038120">
    <property type="entry name" value="Rpb1_funnel_sf"/>
</dbReference>
<dbReference type="Proteomes" id="UP000626092">
    <property type="component" value="Unassembled WGS sequence"/>
</dbReference>
<evidence type="ECO:0000256" key="9">
    <source>
        <dbReference type="ARBA" id="ARBA00022737"/>
    </source>
</evidence>
<dbReference type="InterPro" id="IPR044893">
    <property type="entry name" value="RNA_pol_Rpb1_clamp_domain"/>
</dbReference>
<dbReference type="Pfam" id="PF04997">
    <property type="entry name" value="RNA_pol_Rpb1_1"/>
    <property type="match status" value="1"/>
</dbReference>
<dbReference type="GO" id="GO:0006952">
    <property type="term" value="P:defense response"/>
    <property type="evidence" value="ECO:0007669"/>
    <property type="project" value="UniProtKB-KW"/>
</dbReference>
<dbReference type="Pfam" id="PF00931">
    <property type="entry name" value="NB-ARC"/>
    <property type="match status" value="1"/>
</dbReference>
<evidence type="ECO:0000256" key="3">
    <source>
        <dbReference type="ARBA" id="ARBA00008894"/>
    </source>
</evidence>
<keyword evidence="19" id="KW-1133">Transmembrane helix</keyword>
<dbReference type="InterPro" id="IPR032675">
    <property type="entry name" value="LRR_dom_sf"/>
</dbReference>
<dbReference type="Gene3D" id="6.20.50.80">
    <property type="match status" value="1"/>
</dbReference>
<keyword evidence="11" id="KW-0862">Zinc</keyword>
<proteinExistence type="inferred from homology"/>
<dbReference type="InterPro" id="IPR047107">
    <property type="entry name" value="DNA-dir_RNA_pol1_lsu_C"/>
</dbReference>
<dbReference type="Pfam" id="PF01553">
    <property type="entry name" value="Acyltransferase"/>
    <property type="match status" value="1"/>
</dbReference>
<dbReference type="InterPro" id="IPR032098">
    <property type="entry name" value="Acyltransf_C"/>
</dbReference>
<keyword evidence="10" id="KW-0611">Plant defense</keyword>
<dbReference type="FunFam" id="1.10.150.390:FF:000005">
    <property type="entry name" value="DNA-directed RNA polymerase subunit"/>
    <property type="match status" value="1"/>
</dbReference>
<dbReference type="OrthoDB" id="270392at2759"/>
<dbReference type="InterPro" id="IPR027417">
    <property type="entry name" value="P-loop_NTPase"/>
</dbReference>
<comment type="catalytic activity">
    <reaction evidence="15 16">
        <text>RNA(n) + a ribonucleoside 5'-triphosphate = RNA(n+1) + diphosphate</text>
        <dbReference type="Rhea" id="RHEA:21248"/>
        <dbReference type="Rhea" id="RHEA-COMP:14527"/>
        <dbReference type="Rhea" id="RHEA-COMP:17342"/>
        <dbReference type="ChEBI" id="CHEBI:33019"/>
        <dbReference type="ChEBI" id="CHEBI:61557"/>
        <dbReference type="ChEBI" id="CHEBI:140395"/>
        <dbReference type="EC" id="2.7.7.6"/>
    </reaction>
</comment>
<evidence type="ECO:0000256" key="8">
    <source>
        <dbReference type="ARBA" id="ARBA00022723"/>
    </source>
</evidence>
<keyword evidence="6 16" id="KW-0808">Transferase</keyword>
<dbReference type="PANTHER" id="PTHR19376:SF11">
    <property type="entry name" value="DNA-DIRECTED RNA POLYMERASE I SUBUNIT RPA1"/>
    <property type="match status" value="1"/>
</dbReference>
<evidence type="ECO:0000256" key="16">
    <source>
        <dbReference type="RuleBase" id="RU004279"/>
    </source>
</evidence>
<dbReference type="Pfam" id="PF00623">
    <property type="entry name" value="RNA_pol_Rpb1_2"/>
    <property type="match status" value="1"/>
</dbReference>
<dbReference type="InterPro" id="IPR015699">
    <property type="entry name" value="DNA-dir_RNA_pol1_lsu_N"/>
</dbReference>
<dbReference type="GO" id="GO:0016746">
    <property type="term" value="F:acyltransferase activity"/>
    <property type="evidence" value="ECO:0007669"/>
    <property type="project" value="InterPro"/>
</dbReference>
<dbReference type="Pfam" id="PF04998">
    <property type="entry name" value="RNA_pol_Rpb1_5"/>
    <property type="match status" value="1"/>
</dbReference>
<dbReference type="SMART" id="SM00563">
    <property type="entry name" value="PlsC"/>
    <property type="match status" value="1"/>
</dbReference>
<dbReference type="SMART" id="SM00663">
    <property type="entry name" value="RPOLA_N"/>
    <property type="match status" value="1"/>
</dbReference>
<keyword evidence="13 16" id="KW-0804">Transcription</keyword>
<dbReference type="Pfam" id="PF05000">
    <property type="entry name" value="RNA_pol_Rpb1_4"/>
    <property type="match status" value="1"/>
</dbReference>
<dbReference type="Gene3D" id="3.40.50.300">
    <property type="entry name" value="P-loop containing nucleotide triphosphate hydrolases"/>
    <property type="match status" value="1"/>
</dbReference>
<evidence type="ECO:0000256" key="1">
    <source>
        <dbReference type="ARBA" id="ARBA00004123"/>
    </source>
</evidence>
<dbReference type="Gene3D" id="1.10.274.100">
    <property type="entry name" value="RNA polymerase Rpb1, domain 3"/>
    <property type="match status" value="1"/>
</dbReference>
<dbReference type="InterPro" id="IPR007083">
    <property type="entry name" value="RNA_pol_Rpb1_4"/>
</dbReference>
<dbReference type="InterPro" id="IPR042102">
    <property type="entry name" value="RNA_pol_Rpb1_3_sf"/>
</dbReference>
<feature type="region of interest" description="Disordered" evidence="18">
    <location>
        <begin position="2787"/>
        <end position="2907"/>
    </location>
</feature>
<evidence type="ECO:0000256" key="13">
    <source>
        <dbReference type="ARBA" id="ARBA00023163"/>
    </source>
</evidence>
<evidence type="ECO:0000256" key="12">
    <source>
        <dbReference type="ARBA" id="ARBA00022842"/>
    </source>
</evidence>
<dbReference type="Gene3D" id="2.40.40.20">
    <property type="match status" value="1"/>
</dbReference>
<dbReference type="Pfam" id="PF04983">
    <property type="entry name" value="RNA_pol_Rpb1_3"/>
    <property type="match status" value="1"/>
</dbReference>
<keyword evidence="19" id="KW-0472">Membrane</keyword>
<dbReference type="FunFam" id="3.40.50.300:FF:001091">
    <property type="entry name" value="Probable disease resistance protein At1g61300"/>
    <property type="match status" value="1"/>
</dbReference>
<evidence type="ECO:0000256" key="5">
    <source>
        <dbReference type="ARBA" id="ARBA00022614"/>
    </source>
</evidence>
<feature type="region of interest" description="Disordered" evidence="18">
    <location>
        <begin position="2223"/>
        <end position="2243"/>
    </location>
</feature>
<evidence type="ECO:0000256" key="7">
    <source>
        <dbReference type="ARBA" id="ARBA00022695"/>
    </source>
</evidence>
<dbReference type="Gene3D" id="3.30.70.2850">
    <property type="match status" value="1"/>
</dbReference>
<comment type="caution">
    <text evidence="22">The sequence shown here is derived from an EMBL/GenBank/DDBJ whole genome shotgun (WGS) entry which is preliminary data.</text>
</comment>
<evidence type="ECO:0000256" key="4">
    <source>
        <dbReference type="ARBA" id="ARBA00022478"/>
    </source>
</evidence>
<dbReference type="InterPro" id="IPR007066">
    <property type="entry name" value="RNA_pol_Rpb1_3"/>
</dbReference>
<evidence type="ECO:0000256" key="14">
    <source>
        <dbReference type="ARBA" id="ARBA00023242"/>
    </source>
</evidence>
<dbReference type="CDD" id="cd07990">
    <property type="entry name" value="LPLAT_LCLAT1-like"/>
    <property type="match status" value="1"/>
</dbReference>
<dbReference type="Gene3D" id="3.30.1490.180">
    <property type="entry name" value="RNA polymerase ii"/>
    <property type="match status" value="1"/>
</dbReference>
<comment type="subcellular location">
    <subcellularLocation>
        <location evidence="1">Nucleus</location>
    </subcellularLocation>
</comment>
<dbReference type="PRINTS" id="PR00364">
    <property type="entry name" value="DISEASERSIST"/>
</dbReference>
<keyword evidence="19" id="KW-0812">Transmembrane</keyword>
<feature type="domain" description="RNA polymerase N-terminal" evidence="21">
    <location>
        <begin position="1815"/>
        <end position="2133"/>
    </location>
</feature>
<feature type="region of interest" description="Disordered" evidence="18">
    <location>
        <begin position="1610"/>
        <end position="1643"/>
    </location>
</feature>
<comment type="similarity">
    <text evidence="3">Belongs to the disease resistance NB-LRR family.</text>
</comment>
<organism evidence="22 23">
    <name type="scientific">Rhododendron simsii</name>
    <name type="common">Sims's rhododendron</name>
    <dbReference type="NCBI Taxonomy" id="118357"/>
    <lineage>
        <taxon>Eukaryota</taxon>
        <taxon>Viridiplantae</taxon>
        <taxon>Streptophyta</taxon>
        <taxon>Embryophyta</taxon>
        <taxon>Tracheophyta</taxon>
        <taxon>Spermatophyta</taxon>
        <taxon>Magnoliopsida</taxon>
        <taxon>eudicotyledons</taxon>
        <taxon>Gunneridae</taxon>
        <taxon>Pentapetalae</taxon>
        <taxon>asterids</taxon>
        <taxon>Ericales</taxon>
        <taxon>Ericaceae</taxon>
        <taxon>Ericoideae</taxon>
        <taxon>Rhodoreae</taxon>
        <taxon>Rhododendron</taxon>
    </lineage>
</organism>
<evidence type="ECO:0000256" key="2">
    <source>
        <dbReference type="ARBA" id="ARBA00006460"/>
    </source>
</evidence>
<dbReference type="SUPFAM" id="SSF52540">
    <property type="entry name" value="P-loop containing nucleoside triphosphate hydrolases"/>
    <property type="match status" value="1"/>
</dbReference>
<dbReference type="Gene3D" id="6.10.250.2940">
    <property type="match status" value="1"/>
</dbReference>
<dbReference type="EC" id="2.7.7.6" evidence="16"/>
<keyword evidence="23" id="KW-1185">Reference proteome</keyword>
<dbReference type="SUPFAM" id="SSF64484">
    <property type="entry name" value="beta and beta-prime subunits of DNA dependent RNA-polymerase"/>
    <property type="match status" value="1"/>
</dbReference>
<keyword evidence="17" id="KW-0175">Coiled coil</keyword>
<keyword evidence="5" id="KW-0433">Leucine-rich repeat</keyword>
<dbReference type="Gene3D" id="1.10.150.390">
    <property type="match status" value="1"/>
</dbReference>
<keyword evidence="9" id="KW-0677">Repeat</keyword>
<evidence type="ECO:0000256" key="10">
    <source>
        <dbReference type="ARBA" id="ARBA00022821"/>
    </source>
</evidence>
<evidence type="ECO:0000259" key="21">
    <source>
        <dbReference type="SMART" id="SM00663"/>
    </source>
</evidence>
<evidence type="ECO:0000313" key="22">
    <source>
        <dbReference type="EMBL" id="KAF7148683.1"/>
    </source>
</evidence>
<dbReference type="PANTHER" id="PTHR19376">
    <property type="entry name" value="DNA-DIRECTED RNA POLYMERASE"/>
    <property type="match status" value="1"/>
</dbReference>
<sequence length="3149" mass="354046">MCTPQSIIEQLGCRAFDEAVNAASKAGKYVLQYRTNLDKLRTEMRSLEDRRVIIERKVCEANDRGEEIENAVSHWQTDVDEIKNYVQDLIERSTAEAKMHCFACSCPNIKGRYRLSKQAEEKIADVKKLVQESHFDEIAHPKPPPQELEFPSAQNYVHLDSRTPIFEAILGALKDSEVKMIGVYGLGGVGKTTLVEKVAKKMLDDGTFKQVPLVAVSKDHNVKDIQKKLADKLNFALGATKDEKGRADELWHKFKNGEKYLVILDDIWEKVDLKAIGIPVMEGNIGCKVVLTSRKEDLLRITMKADRNFPIAELPEEEGWNLFKKKVGNTIESRPDVDSLAREVCRKCKGLPVAINALGAALEDRPYHMWKNALDKLERHMLTQIEGIDRSVWASLWVSFDMLRSSDAQSCFLLCCLFAEDAEIPIDELMRHCMARDLLAQNPRTFDEARTATCTVVDVLKSASLLSTGDHETVVKIHDVIRDVGISIAREKEAFLVDHGAIQWPRNPTNGPSYKAMSLSFQSIKGLPDEYPQLETLMVDNSESLDLEVPDNFFDGMMQLKVLTFTQMSIQRLPSSLAKLASLRMLHLSECELDDIAILKDLKSNLEVLSLQGSNIKALPLEIKQLTGLRVLDLQDCDKLMVIPRGVISDLTSLEELYFPKSFDKWGVTTDEQQDTSSSDNASLEELRESLANAKLTTLHIHVPNVKLLPKEDLKFANLKGFRISVGSQFDYSEALISRTCMLKLEGIQLRNEFIPLVDKAEVLVLKRESSVHPLRLFNKLTVLIIEHFKLKYLFSPTTARGLVHLEVLEVTSCEIMEGIVGFEGQKDENKITGEVKFSKLKKLKLRSLPNLISFFAEREEMGTTMGSFSACAQPLFNEQVIFPVLERLTIDGLGNIIKIWDMQLVVVWQEQGSFCQLTYLKVRCCSKLMHVFPFNMHLLLKNLQELEVQECETMKRIVEFERERDEDGVRNEVIFPVLRELSIRKMHKIIEIWDKQSIAILEEQGSFSQLTDLDVSECEKLMHVFPSKMHSLLKNLKELCVSDCPTMEGIVEFEGEIDEDGLRNEDVFPVLKYILLFPYGTLEFLRNETSTKEECSSSGKESGHNGEELDEDLKTPGLLRKRYLKRNVVQVGQVAKKMIIMVNKAEDHDDAAVVIVPLGVLFFLSGLVVNFIQAICFVLVRPLSKSLYRRINRVVAELLWLELVWLIDWWAGVQIKLFADTESFRIMGKEHALVISNHKSDIDWLVGWVLAQRFGCLGSSLAVMKKSSKFLPVIGWSMWFSEYLFLERSWAKDETTLKSGLQRLRDYPQPFWLALFVEGTRFTQAKLLAAQEYAASTGLPVPRNVLIPRTKLEFSVVADFDFMGFVSAVSNMRPFVPAVYDFTVAIPKSSPPPTMLRLFRGQPSVVHVHVKRHLMKELPESDDDVAKWCRDIFVAKDNLLDKHNAEDTFGDQEQDASRRMKSIVWTSLLSSWKGIAFSAVVLAIVTVLMQGVSESVDAVRFSFLTDEEVRKHSVVKITNPILLDRVERPVPGGLYDPAMGPINDQSPCLIFGGITAILFCPFLVEDWVQIASAVNHVDNVHLIAQVGKCASQLELIAKGDIVGAKRLDSVSPSESIDPEDSDGSHVSCTTVHSGAETDNSEDWNQGWTSLQFTEAMLVLNKLLKLKTKECKNCKAKNPKITKPTFGWFHMMALSDENERANIIGGHKFGGTLSGVTEEIPSSEVVNSDDAESDSFMDITNVAEGSIQEKPGRSKRERVPRALIKQKNSISGPLLPSEVRDIVKRLWENEARLCSFICDIEHQRFSTFGNRSGYTMFFIEALLVPPTKFRPATKGGDNIMEHPQTVLLGKVLEANIALGNSHVNNLERSKIVNRWMDLQQSVNVLFDSKTATGQAKREFASGICQLLEKKEGIFRQKMMGKRVNFACRSVISPDPYLAVNEIGIPPYFALRLTYPERLTPWNAGNLRDAIINGSEIHPGATHYVDKLSTVKLPSSKKTRISISRKLPSSRGVVTQYGKSCDYEFEGKTVYRHLRDGDVVLVNRQPTLHKPSIMAHVVRVLKGEKTLRMHYANCNSYNADFDGDEINVHLPQDEISRAEGYNIVNANHQYIVPTRGDTVRGLIQDHIVSAVLLTMKDTFLTQVQFNQLLYGSGLFGAACGSSSAKPSRKISTIYSEDLMLPVLPAVWKPKPLWTGKQVITALLNNLTRDYTPFTVEKDGKIPSSYFGSRAGQSQPSKDGKNEDSGEHRLLIRKNELVHGVIDKAQFGKYGLVHTVQELYGSNTAGILLSALSRLFTVFLQINGFTCGVDDLLILPRNDEQRKKELEGEDIGEKVHCDFFNFKPGTIGSVKLQTEIEKAIHNIGQSVVTTLDLKMKNTLHDKTSNIHKDLLLKGLLKPFPKNSISLMTISGAKGSSVNFQQISSCLGQQELEGKRVPRMVSGKTLPCFPAWDFSSRAGGFISDRFLTGLRPQEYYFHCMAGREGLVDTAVKTSRSGYLQRCLVKNLECLKVCYDYTVRDADGSIIQFTYGEDGVDVHQTSFISQFKALAANQPILGKKFNHELEFNNYITKLPKRLKKEAKKYIKELEENKMPSELKKPKDLLKLVSQKYISSLAHAGEPVGVIAAQSVVFELKMILNSHAFRDYIWLNTFHHAGRGEMNVTLGIPRLQEILMTASSDIKTPIMTCPLLQNKLKKDAERLVKKVKVVTVADIIESMEVSLLPVPIERHHVSRIYKLRMKLSESKVSSSDDYEETLEVWFLRELEDAIQNHLGLLSRINGIKNFVPELQSTASDGTDEDPSSNNQREEDDEDDDAVDEERGDDLGLDAEKRKKQATDEMDYEDGSEDEINEGETLDGTETDQGENEGEVTEEGEIGALDDNEDDEASEMPDEQALPSKPSKSHDETTKAKAIGKKKVKAVLVRKDSDRSIFVATNGLEFEVHFRFTNEPHILMLKIAQKTAKKVYLKSSGKINTCQAVKFANNDQVLWGEGSNGKAQNTDGNAGPWALKTAGVDFLALWEMQDDLDVKRIYSNNIHAMLITYGVEAARETIIREIKHGFSSYGVEIDYRHLSLIAEFMTHSGGYRAMSRFGGIAESISPLLKMSFETATKFIVEAASHGLTDDLETPSSRICLGLPVKMGTGCFDLMHKLEI</sequence>
<evidence type="ECO:0000256" key="15">
    <source>
        <dbReference type="ARBA" id="ARBA00048552"/>
    </source>
</evidence>
<evidence type="ECO:0000256" key="19">
    <source>
        <dbReference type="SAM" id="Phobius"/>
    </source>
</evidence>
<dbReference type="FunFam" id="1.10.274.100:FF:000015">
    <property type="entry name" value="DNA-directed RNA polymerase subunit"/>
    <property type="match status" value="1"/>
</dbReference>
<dbReference type="InterPro" id="IPR002182">
    <property type="entry name" value="NB-ARC"/>
</dbReference>
<name>A0A834H919_RHOSS</name>
<evidence type="ECO:0000256" key="6">
    <source>
        <dbReference type="ARBA" id="ARBA00022679"/>
    </source>
</evidence>
<dbReference type="CDD" id="cd02735">
    <property type="entry name" value="RNAP_I_Rpa1_C"/>
    <property type="match status" value="1"/>
</dbReference>
<dbReference type="GO" id="GO:0016024">
    <property type="term" value="P:CDP-diacylglycerol biosynthetic process"/>
    <property type="evidence" value="ECO:0007669"/>
    <property type="project" value="UniProtKB-UniPathway"/>
</dbReference>
<dbReference type="InterPro" id="IPR000722">
    <property type="entry name" value="RNA_pol_asu"/>
</dbReference>
<dbReference type="GO" id="GO:0046872">
    <property type="term" value="F:metal ion binding"/>
    <property type="evidence" value="ECO:0007669"/>
    <property type="project" value="UniProtKB-KW"/>
</dbReference>
<comment type="similarity">
    <text evidence="2 16">Belongs to the RNA polymerase beta' chain family.</text>
</comment>
<dbReference type="InterPro" id="IPR006592">
    <property type="entry name" value="RNA_pol_N"/>
</dbReference>
<evidence type="ECO:0000256" key="17">
    <source>
        <dbReference type="SAM" id="Coils"/>
    </source>
</evidence>
<comment type="function">
    <text evidence="16">DNA-dependent RNA polymerase catalyzes the transcription of DNA into RNA using the four ribonucleoside triphosphates as substrates.</text>
</comment>
<feature type="compositionally biased region" description="Acidic residues" evidence="18">
    <location>
        <begin position="2834"/>
        <end position="2888"/>
    </location>
</feature>
<dbReference type="Pfam" id="PF23247">
    <property type="entry name" value="LRR_RPS2"/>
    <property type="match status" value="2"/>
</dbReference>
<evidence type="ECO:0000259" key="20">
    <source>
        <dbReference type="SMART" id="SM00563"/>
    </source>
</evidence>
<evidence type="ECO:0000256" key="18">
    <source>
        <dbReference type="SAM" id="MobiDB-lite"/>
    </source>
</evidence>
<dbReference type="SUPFAM" id="SSF69593">
    <property type="entry name" value="Glycerol-3-phosphate (1)-acyltransferase"/>
    <property type="match status" value="1"/>
</dbReference>
<dbReference type="InterPro" id="IPR045867">
    <property type="entry name" value="DNA-dir_RpoC_beta_prime"/>
</dbReference>
<dbReference type="InterPro" id="IPR002123">
    <property type="entry name" value="Plipid/glycerol_acylTrfase"/>
</dbReference>
<keyword evidence="8" id="KW-0479">Metal-binding</keyword>
<keyword evidence="14" id="KW-0539">Nucleus</keyword>
<dbReference type="FunFam" id="2.40.40.20:FF:000019">
    <property type="entry name" value="DNA-directed RNA polymerase II subunit RPB1"/>
    <property type="match status" value="1"/>
</dbReference>